<organism evidence="1 2">
    <name type="scientific">Staurois parvus</name>
    <dbReference type="NCBI Taxonomy" id="386267"/>
    <lineage>
        <taxon>Eukaryota</taxon>
        <taxon>Metazoa</taxon>
        <taxon>Chordata</taxon>
        <taxon>Craniata</taxon>
        <taxon>Vertebrata</taxon>
        <taxon>Euteleostomi</taxon>
        <taxon>Amphibia</taxon>
        <taxon>Batrachia</taxon>
        <taxon>Anura</taxon>
        <taxon>Neobatrachia</taxon>
        <taxon>Ranoidea</taxon>
        <taxon>Ranidae</taxon>
        <taxon>Staurois</taxon>
    </lineage>
</organism>
<reference evidence="1" key="1">
    <citation type="submission" date="2023-05" db="EMBL/GenBank/DDBJ databases">
        <authorList>
            <person name="Stuckert A."/>
        </authorList>
    </citation>
    <scope>NUCLEOTIDE SEQUENCE</scope>
</reference>
<evidence type="ECO:0000313" key="1">
    <source>
        <dbReference type="EMBL" id="CAI9595269.1"/>
    </source>
</evidence>
<evidence type="ECO:0000313" key="2">
    <source>
        <dbReference type="Proteomes" id="UP001162483"/>
    </source>
</evidence>
<keyword evidence="2" id="KW-1185">Reference proteome</keyword>
<dbReference type="Proteomes" id="UP001162483">
    <property type="component" value="Unassembled WGS sequence"/>
</dbReference>
<protein>
    <submittedName>
        <fullName evidence="1">Uncharacterized protein</fullName>
    </submittedName>
</protein>
<comment type="caution">
    <text evidence="1">The sequence shown here is derived from an EMBL/GenBank/DDBJ whole genome shotgun (WGS) entry which is preliminary data.</text>
</comment>
<accession>A0ABN9FE20</accession>
<dbReference type="EMBL" id="CATNWA010016773">
    <property type="protein sequence ID" value="CAI9595269.1"/>
    <property type="molecule type" value="Genomic_DNA"/>
</dbReference>
<sequence>MEKMTPSPKILPLFCASRGLHVTIFSLKNPKPICIACCSLTGLIHLEPMSGTLAGEKLFECKVARKMNEGLINTDFLLGSIVISKFLVKVIYEGSNFGKPVKFRVTPRTTECVVVEMHKTHYTLISMPGHGSREHRHMMNQVCGPIQPQLFFFSNAHVEG</sequence>
<gene>
    <name evidence="1" type="ORF">SPARVUS_LOCUS11868274</name>
</gene>
<name>A0ABN9FE20_9NEOB</name>
<proteinExistence type="predicted"/>